<gene>
    <name evidence="2" type="ORF">HC031_29385</name>
</gene>
<feature type="compositionally biased region" description="Polar residues" evidence="1">
    <location>
        <begin position="93"/>
        <end position="103"/>
    </location>
</feature>
<dbReference type="RefSeq" id="WP_167928702.1">
    <property type="nucleotide sequence ID" value="NZ_JAATVY010000037.1"/>
</dbReference>
<feature type="compositionally biased region" description="Pro residues" evidence="1">
    <location>
        <begin position="80"/>
        <end position="90"/>
    </location>
</feature>
<comment type="caution">
    <text evidence="2">The sequence shown here is derived from an EMBL/GenBank/DDBJ whole genome shotgun (WGS) entry which is preliminary data.</text>
</comment>
<organism evidence="2 3">
    <name type="scientific">Planosporangium thailandense</name>
    <dbReference type="NCBI Taxonomy" id="765197"/>
    <lineage>
        <taxon>Bacteria</taxon>
        <taxon>Bacillati</taxon>
        <taxon>Actinomycetota</taxon>
        <taxon>Actinomycetes</taxon>
        <taxon>Micromonosporales</taxon>
        <taxon>Micromonosporaceae</taxon>
        <taxon>Planosporangium</taxon>
    </lineage>
</organism>
<proteinExistence type="predicted"/>
<evidence type="ECO:0000313" key="3">
    <source>
        <dbReference type="Proteomes" id="UP000722989"/>
    </source>
</evidence>
<evidence type="ECO:0000313" key="2">
    <source>
        <dbReference type="EMBL" id="NJC73796.1"/>
    </source>
</evidence>
<keyword evidence="3" id="KW-1185">Reference proteome</keyword>
<evidence type="ECO:0000256" key="1">
    <source>
        <dbReference type="SAM" id="MobiDB-lite"/>
    </source>
</evidence>
<dbReference type="Proteomes" id="UP000722989">
    <property type="component" value="Unassembled WGS sequence"/>
</dbReference>
<feature type="compositionally biased region" description="Low complexity" evidence="1">
    <location>
        <begin position="46"/>
        <end position="79"/>
    </location>
</feature>
<accession>A0ABX0Y6R6</accession>
<sequence length="131" mass="12464">MIAALFGTAAGTTLLIGLKTGAPVGKPTPVSAAPVQPTSPPPGAPPAGSAPSAPAAPPAASRTPGAPAPTLSASRAAAPAPRPTTSPKPPTGATGTFTGSVAQTPYGPVQVRIVMSGGRMTDVTAVQLPNS</sequence>
<dbReference type="EMBL" id="JAATVY010000037">
    <property type="protein sequence ID" value="NJC73796.1"/>
    <property type="molecule type" value="Genomic_DNA"/>
</dbReference>
<protein>
    <recommendedName>
        <fullName evidence="4">Serine/threonine protein kinase</fullName>
    </recommendedName>
</protein>
<reference evidence="2 3" key="1">
    <citation type="submission" date="2020-03" db="EMBL/GenBank/DDBJ databases">
        <title>WGS of the type strain of Planosporangium spp.</title>
        <authorList>
            <person name="Thawai C."/>
        </authorList>
    </citation>
    <scope>NUCLEOTIDE SEQUENCE [LARGE SCALE GENOMIC DNA]</scope>
    <source>
        <strain evidence="2 3">TBRC 5610</strain>
    </source>
</reference>
<feature type="region of interest" description="Disordered" evidence="1">
    <location>
        <begin position="19"/>
        <end position="106"/>
    </location>
</feature>
<evidence type="ECO:0008006" key="4">
    <source>
        <dbReference type="Google" id="ProtNLM"/>
    </source>
</evidence>
<name>A0ABX0Y6R6_9ACTN</name>